<dbReference type="Pfam" id="PF01555">
    <property type="entry name" value="N6_N4_Mtase"/>
    <property type="match status" value="1"/>
</dbReference>
<dbReference type="STRING" id="1027249.SAMN05216179_3455"/>
<dbReference type="Gene3D" id="3.40.50.150">
    <property type="entry name" value="Vaccinia Virus protein VP39"/>
    <property type="match status" value="1"/>
</dbReference>
<keyword evidence="4" id="KW-0680">Restriction system</keyword>
<dbReference type="RefSeq" id="WP_073203067.1">
    <property type="nucleotide sequence ID" value="NZ_FRCZ01000008.1"/>
</dbReference>
<evidence type="ECO:0000259" key="5">
    <source>
        <dbReference type="Pfam" id="PF01555"/>
    </source>
</evidence>
<keyword evidence="2 6" id="KW-0489">Methyltransferase</keyword>
<dbReference type="InterPro" id="IPR001091">
    <property type="entry name" value="RM_Methyltransferase"/>
</dbReference>
<dbReference type="GO" id="GO:0032259">
    <property type="term" value="P:methylation"/>
    <property type="evidence" value="ECO:0007669"/>
    <property type="project" value="UniProtKB-KW"/>
</dbReference>
<proteinExistence type="inferred from homology"/>
<name>A0A1M7QR08_9BACI</name>
<evidence type="ECO:0000313" key="6">
    <source>
        <dbReference type="EMBL" id="SHN33680.1"/>
    </source>
</evidence>
<dbReference type="Proteomes" id="UP000184184">
    <property type="component" value="Unassembled WGS sequence"/>
</dbReference>
<keyword evidence="3 6" id="KW-0808">Transferase</keyword>
<evidence type="ECO:0000256" key="1">
    <source>
        <dbReference type="ARBA" id="ARBA00006594"/>
    </source>
</evidence>
<dbReference type="InterPro" id="IPR002941">
    <property type="entry name" value="DNA_methylase_N4/N6"/>
</dbReference>
<keyword evidence="7" id="KW-1185">Reference proteome</keyword>
<dbReference type="SUPFAM" id="SSF53335">
    <property type="entry name" value="S-adenosyl-L-methionine-dependent methyltransferases"/>
    <property type="match status" value="1"/>
</dbReference>
<evidence type="ECO:0000313" key="7">
    <source>
        <dbReference type="Proteomes" id="UP000184184"/>
    </source>
</evidence>
<feature type="domain" description="DNA methylase N-4/N-6" evidence="5">
    <location>
        <begin position="260"/>
        <end position="478"/>
    </location>
</feature>
<dbReference type="PRINTS" id="PR00508">
    <property type="entry name" value="S21N4MTFRASE"/>
</dbReference>
<reference evidence="6 7" key="1">
    <citation type="submission" date="2016-11" db="EMBL/GenBank/DDBJ databases">
        <authorList>
            <person name="Jaros S."/>
            <person name="Januszkiewicz K."/>
            <person name="Wedrychowicz H."/>
        </authorList>
    </citation>
    <scope>NUCLEOTIDE SEQUENCE [LARGE SCALE GENOMIC DNA]</scope>
    <source>
        <strain evidence="6 7">CGMCC 1.10681</strain>
    </source>
</reference>
<accession>A0A1M7QR08</accession>
<dbReference type="InterPro" id="IPR002052">
    <property type="entry name" value="DNA_methylase_N6_adenine_CS"/>
</dbReference>
<dbReference type="OrthoDB" id="9800801at2"/>
<gene>
    <name evidence="6" type="ORF">SAMN05216179_3455</name>
</gene>
<dbReference type="PROSITE" id="PS00092">
    <property type="entry name" value="N6_MTASE"/>
    <property type="match status" value="1"/>
</dbReference>
<sequence>MKHLAEQTEDFILENLTLKNKKDLNENIKGIQQNGAIVYNLSLVNQSPEIIYSNLKGSINELPKKSVVCFIGYNSELAHLAYFLSEGLGLHYQYWITVRREITKEDKILPSETMSILVMSKSKKIKITRVLLPYTYCPACGKTTKDYGGKKHTFHHFGTTMSDVWKDVFFNPSELLASDKNKIITERIALMLSTEERRVYAMDFDNGFLWDDKIENDVLLPRIEDKEKHQKFDNQINTNNSHIIHGDSIKTLKSLPDNSVDYIFVDPPYNLEKKYGSYSDDMDIQNYFKWCDEWIYESIRVLKEGSYFSILNIPQWSVRHFAYLVQIADFESWITWDALSKPAGKIMPANYTILTFKKRGSSHKKSNEVNYLPEYMKQLADSYCLRASCVKSRGDNFHKPLTDLWTDIHRLKHNSLRYDHPCQLHPKLMKRIFEVYSNPGDLILDFFNGVGTSTLTAELIGRRYIGVDLDKKYVSIARERHKMIHLGQDPFGKNKLKAEEKTKNNTVKRVTIRKKEHRHISKKEVQMKIKALAEELDTNPSIEDALWKFPEIPRDFYELYFSSWAEVLAAVKVKGVNENKFIEDNYKGNISKKREIQQTWNL</sequence>
<evidence type="ECO:0000256" key="4">
    <source>
        <dbReference type="ARBA" id="ARBA00022747"/>
    </source>
</evidence>
<evidence type="ECO:0000256" key="2">
    <source>
        <dbReference type="ARBA" id="ARBA00022603"/>
    </source>
</evidence>
<dbReference type="GO" id="GO:0003677">
    <property type="term" value="F:DNA binding"/>
    <property type="evidence" value="ECO:0007669"/>
    <property type="project" value="InterPro"/>
</dbReference>
<dbReference type="GO" id="GO:0008170">
    <property type="term" value="F:N-methyltransferase activity"/>
    <property type="evidence" value="ECO:0007669"/>
    <property type="project" value="InterPro"/>
</dbReference>
<evidence type="ECO:0000256" key="3">
    <source>
        <dbReference type="ARBA" id="ARBA00022679"/>
    </source>
</evidence>
<dbReference type="GO" id="GO:0009307">
    <property type="term" value="P:DNA restriction-modification system"/>
    <property type="evidence" value="ECO:0007669"/>
    <property type="project" value="UniProtKB-KW"/>
</dbReference>
<comment type="similarity">
    <text evidence="1">Belongs to the N(4)/N(6)-methyltransferase family.</text>
</comment>
<protein>
    <submittedName>
        <fullName evidence="6">Site-specific DNA-methyltransferase (Adenine-specific)</fullName>
    </submittedName>
</protein>
<dbReference type="InterPro" id="IPR029063">
    <property type="entry name" value="SAM-dependent_MTases_sf"/>
</dbReference>
<organism evidence="6 7">
    <name type="scientific">Gracilibacillus kekensis</name>
    <dbReference type="NCBI Taxonomy" id="1027249"/>
    <lineage>
        <taxon>Bacteria</taxon>
        <taxon>Bacillati</taxon>
        <taxon>Bacillota</taxon>
        <taxon>Bacilli</taxon>
        <taxon>Bacillales</taxon>
        <taxon>Bacillaceae</taxon>
        <taxon>Gracilibacillus</taxon>
    </lineage>
</organism>
<dbReference type="EMBL" id="FRCZ01000008">
    <property type="protein sequence ID" value="SHN33680.1"/>
    <property type="molecule type" value="Genomic_DNA"/>
</dbReference>
<dbReference type="AlphaFoldDB" id="A0A1M7QR08"/>